<reference evidence="1" key="1">
    <citation type="journal article" date="2014" name="Front. Microbiol.">
        <title>High frequency of phylogenetically diverse reductive dehalogenase-homologous genes in deep subseafloor sedimentary metagenomes.</title>
        <authorList>
            <person name="Kawai M."/>
            <person name="Futagami T."/>
            <person name="Toyoda A."/>
            <person name="Takaki Y."/>
            <person name="Nishi S."/>
            <person name="Hori S."/>
            <person name="Arai W."/>
            <person name="Tsubouchi T."/>
            <person name="Morono Y."/>
            <person name="Uchiyama I."/>
            <person name="Ito T."/>
            <person name="Fujiyama A."/>
            <person name="Inagaki F."/>
            <person name="Takami H."/>
        </authorList>
    </citation>
    <scope>NUCLEOTIDE SEQUENCE</scope>
    <source>
        <strain evidence="1">Expedition CK06-06</strain>
    </source>
</reference>
<evidence type="ECO:0000313" key="1">
    <source>
        <dbReference type="EMBL" id="GAH24793.1"/>
    </source>
</evidence>
<name>X1FVI1_9ZZZZ</name>
<gene>
    <name evidence="1" type="ORF">S03H2_02357</name>
</gene>
<organism evidence="1">
    <name type="scientific">marine sediment metagenome</name>
    <dbReference type="NCBI Taxonomy" id="412755"/>
    <lineage>
        <taxon>unclassified sequences</taxon>
        <taxon>metagenomes</taxon>
        <taxon>ecological metagenomes</taxon>
    </lineage>
</organism>
<comment type="caution">
    <text evidence="1">The sequence shown here is derived from an EMBL/GenBank/DDBJ whole genome shotgun (WGS) entry which is preliminary data.</text>
</comment>
<protein>
    <submittedName>
        <fullName evidence="1">Uncharacterized protein</fullName>
    </submittedName>
</protein>
<dbReference type="EMBL" id="BARU01000778">
    <property type="protein sequence ID" value="GAH24793.1"/>
    <property type="molecule type" value="Genomic_DNA"/>
</dbReference>
<accession>X1FVI1</accession>
<proteinExistence type="predicted"/>
<sequence>MKWEKLPQLEGRVIGCLHCGRTEGRTSTKTRIIAGFGDAIIKKDSEFIYQAPYDLEWKDAFTLQKFENMAKKDPDHDWRFELILPLREAEYQRHGDNNWVLIKVGQGFA</sequence>
<dbReference type="AlphaFoldDB" id="X1FVI1"/>